<evidence type="ECO:0000313" key="15">
    <source>
        <dbReference type="EMBL" id="KAL2915750.1"/>
    </source>
</evidence>
<dbReference type="InterPro" id="IPR001054">
    <property type="entry name" value="A/G_cyclase"/>
</dbReference>
<evidence type="ECO:0000256" key="5">
    <source>
        <dbReference type="ARBA" id="ARBA00022723"/>
    </source>
</evidence>
<evidence type="ECO:0000256" key="12">
    <source>
        <dbReference type="SAM" id="MobiDB-lite"/>
    </source>
</evidence>
<dbReference type="PROSITE" id="PS50125">
    <property type="entry name" value="GUANYLATE_CYCLASE_2"/>
    <property type="match status" value="2"/>
</dbReference>
<dbReference type="SUPFAM" id="SSF55073">
    <property type="entry name" value="Nucleotide cyclase"/>
    <property type="match status" value="2"/>
</dbReference>
<feature type="domain" description="Guanylate cyclase" evidence="14">
    <location>
        <begin position="688"/>
        <end position="819"/>
    </location>
</feature>
<dbReference type="EC" id="4.6.1.1" evidence="3"/>
<evidence type="ECO:0000256" key="2">
    <source>
        <dbReference type="ARBA" id="ARBA00004141"/>
    </source>
</evidence>
<feature type="compositionally biased region" description="Basic and acidic residues" evidence="12">
    <location>
        <begin position="286"/>
        <end position="306"/>
    </location>
</feature>
<dbReference type="Pfam" id="PF00211">
    <property type="entry name" value="Guanylate_cyc"/>
    <property type="match status" value="2"/>
</dbReference>
<keyword evidence="5" id="KW-0479">Metal-binding</keyword>
<feature type="transmembrane region" description="Helical" evidence="13">
    <location>
        <begin position="196"/>
        <end position="216"/>
    </location>
</feature>
<evidence type="ECO:0000256" key="10">
    <source>
        <dbReference type="ARBA" id="ARBA00023136"/>
    </source>
</evidence>
<evidence type="ECO:0000256" key="11">
    <source>
        <dbReference type="ARBA" id="ARBA00023239"/>
    </source>
</evidence>
<proteinExistence type="predicted"/>
<feature type="transmembrane region" description="Helical" evidence="13">
    <location>
        <begin position="1037"/>
        <end position="1055"/>
    </location>
</feature>
<feature type="region of interest" description="Disordered" evidence="12">
    <location>
        <begin position="286"/>
        <end position="339"/>
    </location>
</feature>
<feature type="compositionally biased region" description="Polar residues" evidence="12">
    <location>
        <begin position="457"/>
        <end position="469"/>
    </location>
</feature>
<keyword evidence="8" id="KW-0460">Magnesium</keyword>
<feature type="region of interest" description="Disordered" evidence="12">
    <location>
        <begin position="352"/>
        <end position="391"/>
    </location>
</feature>
<evidence type="ECO:0000256" key="13">
    <source>
        <dbReference type="SAM" id="Phobius"/>
    </source>
</evidence>
<evidence type="ECO:0000256" key="3">
    <source>
        <dbReference type="ARBA" id="ARBA00012201"/>
    </source>
</evidence>
<feature type="compositionally biased region" description="Polar residues" evidence="12">
    <location>
        <begin position="352"/>
        <end position="361"/>
    </location>
</feature>
<keyword evidence="6" id="KW-0547">Nucleotide-binding</keyword>
<accession>A0ABR4N8C1</accession>
<dbReference type="Proteomes" id="UP001527925">
    <property type="component" value="Unassembled WGS sequence"/>
</dbReference>
<dbReference type="PANTHER" id="PTHR45627">
    <property type="entry name" value="ADENYLATE CYCLASE TYPE 1"/>
    <property type="match status" value="1"/>
</dbReference>
<keyword evidence="7" id="KW-0067">ATP-binding</keyword>
<dbReference type="CDD" id="cd07302">
    <property type="entry name" value="CHD"/>
    <property type="match status" value="2"/>
</dbReference>
<feature type="transmembrane region" description="Helical" evidence="13">
    <location>
        <begin position="1135"/>
        <end position="1155"/>
    </location>
</feature>
<comment type="subcellular location">
    <subcellularLocation>
        <location evidence="2">Membrane</location>
        <topology evidence="2">Multi-pass membrane protein</topology>
    </subcellularLocation>
</comment>
<reference evidence="15 16" key="1">
    <citation type="submission" date="2023-09" db="EMBL/GenBank/DDBJ databases">
        <title>Pangenome analysis of Batrachochytrium dendrobatidis and related Chytrids.</title>
        <authorList>
            <person name="Yacoub M.N."/>
            <person name="Stajich J.E."/>
            <person name="James T.Y."/>
        </authorList>
    </citation>
    <scope>NUCLEOTIDE SEQUENCE [LARGE SCALE GENOMIC DNA]</scope>
    <source>
        <strain evidence="15 16">JEL0888</strain>
    </source>
</reference>
<dbReference type="EMBL" id="JADGIZ020000021">
    <property type="protein sequence ID" value="KAL2915750.1"/>
    <property type="molecule type" value="Genomic_DNA"/>
</dbReference>
<evidence type="ECO:0000256" key="7">
    <source>
        <dbReference type="ARBA" id="ARBA00022840"/>
    </source>
</evidence>
<protein>
    <recommendedName>
        <fullName evidence="3">adenylate cyclase</fullName>
        <ecNumber evidence="3">4.6.1.1</ecNumber>
    </recommendedName>
</protein>
<keyword evidence="4 13" id="KW-0812">Transmembrane</keyword>
<feature type="compositionally biased region" description="Basic and acidic residues" evidence="12">
    <location>
        <begin position="313"/>
        <end position="330"/>
    </location>
</feature>
<sequence>MSFVRSRNGLSRIEQVSSGGDAAVSEEAAQPRFGIDLSTSGATGAPKPHARRQSLSPAPDDDAVQFQSQASQFSLSSQHSNHRASFSEDHQAKHARLSSSSRFRTSGARRESLMASIQIAAKAAKRAVIKRNVFVKSTVNPISLSFDQADAELLYRSDDESKAITTIAFYMSFGVATLHIWNLMLMMTSPSAADKIMSYNLACIALIDLPLLLLSIPHPKRRLKWIYDPVSGWANRRKRGKVAPEDQSAQNIMASVAQPTPPVEEQPLITASNPMIYRPHPRAIRQREGSGLKDETSQHHAQEGEARSVVIQIDDKKPSESAKLQEKPAAKPDLTTSIGNSKLPALMERMASNSSELGSTRDSGKLKYTPLPPIKRLQHSDSMPIRRNSLSGNSDELHIAQMPVHQRRKSSGMIGIPSSGSATQPLLARDSSASGKALKANELETSHATYTTGLSTQDALQASQTTASDASKKPGPAPIVHSEESPLLCYILDSHDFAVRAVGRAMLPLGLFASALNLWMVDPHDVDFGTGNVVLIAILVGQLGTVAYPWIDTGSCVLSIVALAFLRHVTAFSNLEQKVASFSLFLMVLIIQLPKAHASEAHRRYSFVRSKLVETQREILVKKQKQVDALLVECLPARVVRALRAADYGRGYSELSKRFENATCMFMEITTPWNSAIDEEDESSVDSDGILTKSLGTSSFSDTSKLREVVETLNSFFDEFDAIHSAFKTVEKIKVIGGTKILYCSGIELEIDPDHGTADVLRLALRFRDLFEEQCELVSSIIGSFRFSIRMGIYRGIIGKNNIVYDVIGDCVNCSSRLQAAAHPWQIVVSEEIREITSIAYEFNFTCLGTRDIKGKGTMMLHSLDGEANSNAQVAAGTIADNFAASMIGSIGDHGLGLKTSPSALTALRQRANIPAVQIAPGRARMRRTSIERYYEQVSALDGFKEIYDSFLKSMPRDFQAAMGAVATSLPHDVERILARICIKKEANTSFEVMMARSAHTLINLRTLNFLSSEFEMLYRQYSAVTFASEFRTDMQLALVMYLLYLACAIVNIAFTDANWIRPSSLTAKLASVIVIMFLHFCAFMTWNAQFSRKLAESHEVTSATGSHNSLAFSISAVDSHETVQRNFDLFKHTLGIFFAVTLLFCIFFSLIVTWGDLGREYTNYELNLAATWLFWTSLFNFVPLPTLAAWNLLLLVASQLWLAFYGFPVLAPSDQPGGLPKYFELDVWLMLGAFVINTCAAYLRHRKMRFDFLLTLVSHQQKKLVEGEFARSERVLATLFPPRIATRLKHFHGTYVEQHQTACVLSTDVVGYTSLSSILHPVDVIEILNDMFTHFDNLCELHSIEKVSTAGDGFVAFGFCERSPDGEASDDAIAEMVFRVCRVAMAIQSTIMGFVNRKCEKQLRGQKLALRAGVNAGPLSGGVIGGSRRFKFEIFGVTLELADFVQANCQTGSVHITELTYSLAKSHFEKNNILVSDAGEIDFQGVPVKRFAIAVPE</sequence>
<feature type="compositionally biased region" description="Low complexity" evidence="12">
    <location>
        <begin position="65"/>
        <end position="78"/>
    </location>
</feature>
<keyword evidence="10 13" id="KW-0472">Membrane</keyword>
<feature type="transmembrane region" description="Helical" evidence="13">
    <location>
        <begin position="1067"/>
        <end position="1087"/>
    </location>
</feature>
<keyword evidence="9 13" id="KW-1133">Transmembrane helix</keyword>
<evidence type="ECO:0000256" key="1">
    <source>
        <dbReference type="ARBA" id="ARBA00001593"/>
    </source>
</evidence>
<dbReference type="Gene3D" id="3.30.70.1230">
    <property type="entry name" value="Nucleotide cyclase"/>
    <property type="match status" value="2"/>
</dbReference>
<feature type="transmembrane region" description="Helical" evidence="13">
    <location>
        <begin position="1228"/>
        <end position="1244"/>
    </location>
</feature>
<evidence type="ECO:0000256" key="8">
    <source>
        <dbReference type="ARBA" id="ARBA00022842"/>
    </source>
</evidence>
<keyword evidence="11" id="KW-0456">Lyase</keyword>
<evidence type="ECO:0000256" key="6">
    <source>
        <dbReference type="ARBA" id="ARBA00022741"/>
    </source>
</evidence>
<name>A0ABR4N8C1_9FUNG</name>
<evidence type="ECO:0000256" key="9">
    <source>
        <dbReference type="ARBA" id="ARBA00022989"/>
    </source>
</evidence>
<comment type="catalytic activity">
    <reaction evidence="1">
        <text>ATP = 3',5'-cyclic AMP + diphosphate</text>
        <dbReference type="Rhea" id="RHEA:15389"/>
        <dbReference type="ChEBI" id="CHEBI:30616"/>
        <dbReference type="ChEBI" id="CHEBI:33019"/>
        <dbReference type="ChEBI" id="CHEBI:58165"/>
        <dbReference type="EC" id="4.6.1.1"/>
    </reaction>
</comment>
<feature type="transmembrane region" description="Helical" evidence="13">
    <location>
        <begin position="1167"/>
        <end position="1183"/>
    </location>
</feature>
<feature type="region of interest" description="Disordered" evidence="12">
    <location>
        <begin position="410"/>
        <end position="430"/>
    </location>
</feature>
<evidence type="ECO:0000259" key="14">
    <source>
        <dbReference type="PROSITE" id="PS50125"/>
    </source>
</evidence>
<keyword evidence="16" id="KW-1185">Reference proteome</keyword>
<organism evidence="15 16">
    <name type="scientific">Polyrhizophydium stewartii</name>
    <dbReference type="NCBI Taxonomy" id="2732419"/>
    <lineage>
        <taxon>Eukaryota</taxon>
        <taxon>Fungi</taxon>
        <taxon>Fungi incertae sedis</taxon>
        <taxon>Chytridiomycota</taxon>
        <taxon>Chytridiomycota incertae sedis</taxon>
        <taxon>Chytridiomycetes</taxon>
        <taxon>Rhizophydiales</taxon>
        <taxon>Rhizophydiales incertae sedis</taxon>
        <taxon>Polyrhizophydium</taxon>
    </lineage>
</organism>
<dbReference type="InterPro" id="IPR029787">
    <property type="entry name" value="Nucleotide_cyclase"/>
</dbReference>
<gene>
    <name evidence="15" type="ORF">HK105_204696</name>
</gene>
<feature type="domain" description="Guanylate cyclase" evidence="14">
    <location>
        <begin position="1304"/>
        <end position="1447"/>
    </location>
</feature>
<dbReference type="SMART" id="SM00044">
    <property type="entry name" value="CYCc"/>
    <property type="match status" value="1"/>
</dbReference>
<feature type="region of interest" description="Disordered" evidence="12">
    <location>
        <begin position="457"/>
        <end position="479"/>
    </location>
</feature>
<comment type="caution">
    <text evidence="15">The sequence shown here is derived from an EMBL/GenBank/DDBJ whole genome shotgun (WGS) entry which is preliminary data.</text>
</comment>
<feature type="compositionally biased region" description="Low complexity" evidence="12">
    <location>
        <begin position="411"/>
        <end position="421"/>
    </location>
</feature>
<evidence type="ECO:0000313" key="16">
    <source>
        <dbReference type="Proteomes" id="UP001527925"/>
    </source>
</evidence>
<feature type="transmembrane region" description="Helical" evidence="13">
    <location>
        <begin position="163"/>
        <end position="184"/>
    </location>
</feature>
<evidence type="ECO:0000256" key="4">
    <source>
        <dbReference type="ARBA" id="ARBA00022692"/>
    </source>
</evidence>
<feature type="region of interest" description="Disordered" evidence="12">
    <location>
        <begin position="1"/>
        <end position="104"/>
    </location>
</feature>